<feature type="compositionally biased region" description="Basic and acidic residues" evidence="3">
    <location>
        <begin position="1089"/>
        <end position="1100"/>
    </location>
</feature>
<feature type="region of interest" description="Disordered" evidence="3">
    <location>
        <begin position="1750"/>
        <end position="1883"/>
    </location>
</feature>
<dbReference type="EnsemblMetazoa" id="ACOM036508-RA">
    <property type="protein sequence ID" value="ACOM036508-PA.1"/>
    <property type="gene ID" value="ACOM036508"/>
</dbReference>
<evidence type="ECO:0000259" key="5">
    <source>
        <dbReference type="Pfam" id="PF16687"/>
    </source>
</evidence>
<feature type="compositionally biased region" description="Low complexity" evidence="3">
    <location>
        <begin position="1455"/>
        <end position="1471"/>
    </location>
</feature>
<dbReference type="PANTHER" id="PTHR21583">
    <property type="entry name" value="ELYS PROTEIN"/>
    <property type="match status" value="1"/>
</dbReference>
<feature type="compositionally biased region" description="Polar residues" evidence="3">
    <location>
        <begin position="1841"/>
        <end position="1852"/>
    </location>
</feature>
<sequence length="1883" mass="208996">MSSDISLELVDVLPYTREQCTAADGSDTQEKCGILERSAIAWYARGSVLEVFNIGSTYKVISHNFHPFTSKSKPCTVQCVEEVDAFGGKLLAVGLRLGIEQSQIVFLTVRGGRELGRIDVQEDVKLLRYIDPNSCSNGLLSKYQGCIAVGTEDGKVILVDTCFKRVKTAFGVEIAMNEPGKRQCHVEFSRADLKQLMQNQEKIQERGLYFGLQLSHPEEASVECILDIVPLKVACIGFADGTVLLWDLVDHSIMHRIAPPTGDCSVAALNYVEPSDDPKACLYLWIFYEHAEEGAFAFLHMIMCEEKYSQQGTFVYDQFLSCSARLNLTSYDPGSVPLNVQTVTKKVSQEDEPITLSVLSWLGSNGTTTVLVFDLNQWYKAEMPYECDWQQELTHTVVFQLKEGSFHARLNERSLMLFRSIQRPEEHFYPSSLGFDIQNFNGINCSTYRWIGLQNKLLQYLEQDGANAVIQPAALYGMLCRAALLPQFHEPISPSDGIVREQREFVLSLALEYNCHTFLQSCIDLWADGSHLGAEPDQGVSLSTVTDWIWNRSKALKSVGNRMLALLMTEQTGRKLDCRTQDALSQCTRQMKQLAELYKTIMKDCLEFIPENVLERLTKESTTISAAAEYQNILQWLLYVGILPEANELDEEERGNDGSQLVPYPYTRLTEFYRQRRRMLDDEKSKAIPDLSTSGKLLFIDNYLEREFDLETVWKAWHEDSPANSRSLYPPSSLQKALRILLIPEAPLERKLVLLLYLFMDVIAAIDDDDERFCIVARQLEKFPRAFNVPIGLIERVRAFWHLDHGNVSETVSEFLSPLSNAIEFPQWHRELAVSVLLRLDAPHLALKVLRAPGAPVAPQLELTTLVQNNLIPEAFSLQRRTPQPDGRQFVWFVEAIMMAGKPATLLEFALNDEEKYVLRSYLRDCPMDASDSLMLGHLLQNFEFVEAVQLVDRLGRKRNVEVQKEILGLYHNALDPMSQQLAYLTYQHGSELEPKLAMGSDPDNPSPASALETLSSSLIRNRADFRVRVLHHSITAIKDAAIRSGLQHERPFLEKPSLGVFQCRPTVRSLNVCYPVRLDPSMNKRRQRDWDASEEDLAKGRNQPQPLLNEEDGFGNARKRRYLGPDRMDTIAEGVGRRKLTNFDVPVPVIPEFRPMKPKFNFTAASSTALAAGMERAARSDKSTSHSPSIFLTTPPFVRKQESKQQHQQQNGSEMGDPEEGHDDSYTPPGILKSTQSVQGRDSSPLSHDHHGTVAEAEEKVLRFDLPAGSTTFEDSCVVEDAQHSNDGVMEVATSDAATITPVVRRDLDLSGISNDDFYSPEVTMEQHSLQQVLAAGGPAGRRSIHRSRSGTPSAGLPVVEGESNIAIIIEDHMEDECGGSSKVEGDEQQEQPDVAMEVDEENSPSKEREENGLTEDARALNLSAGQQELAAQGAFDPDDGNVSSNQEEEQQDGQQSAAGEGEDGAASSAVQEAHSSDETKPEPMESDEMEVDLRVSDDEAAPKPAPTDEGESVDETKSEKQENEQSAGVVEASKPVAHKSIHQDDQEASTSTPRTNVKTRLMAAMEKSTTLVEQSNTPTRRRSVRATSVAPESTNTPISPLLSRSRRFTSVDNLSGTPEPTLPLTPRRSTRGSSMIKELFAAGLTPQKRARRTSHASNDTGEHPDSLANSPTDSVVEPPEPSERSFASSTASSTRRALRARKSTLPPPTTESGAAGSSDTQPADVPLLADYSSNRRLTRHQLAVMEKSMETIASGAGTSRRVSVDRRSSRAGSKDTAREAATDAGDSEPESIVSNVSNQSSLRSTRSRASRATTTRSKRGSSTKRNDADEERHADSDSDQSLVYASSQRSAMGLEPISEEGESNTTLTARKRRGRPPKSAK</sequence>
<dbReference type="InterPro" id="IPR032040">
    <property type="entry name" value="ELYS-bb"/>
</dbReference>
<name>A0A8W7PSN1_ANOCL</name>
<feature type="domain" description="ELYS-like" evidence="4">
    <location>
        <begin position="698"/>
        <end position="926"/>
    </location>
</feature>
<proteinExistence type="predicted"/>
<feature type="compositionally biased region" description="Low complexity" evidence="3">
    <location>
        <begin position="1616"/>
        <end position="1629"/>
    </location>
</feature>
<reference evidence="6" key="1">
    <citation type="submission" date="2022-08" db="UniProtKB">
        <authorList>
            <consortium name="EnsemblMetazoa"/>
        </authorList>
    </citation>
    <scope>IDENTIFICATION</scope>
</reference>
<evidence type="ECO:0008006" key="7">
    <source>
        <dbReference type="Google" id="ProtNLM"/>
    </source>
</evidence>
<feature type="compositionally biased region" description="Basic and acidic residues" evidence="3">
    <location>
        <begin position="1493"/>
        <end position="1503"/>
    </location>
</feature>
<feature type="compositionally biased region" description="Polar residues" evidence="3">
    <location>
        <begin position="1550"/>
        <end position="1560"/>
    </location>
</feature>
<feature type="compositionally biased region" description="Low complexity" evidence="3">
    <location>
        <begin position="1686"/>
        <end position="1697"/>
    </location>
</feature>
<dbReference type="Pfam" id="PF16687">
    <property type="entry name" value="ELYS-bb"/>
    <property type="match status" value="1"/>
</dbReference>
<dbReference type="InterPro" id="IPR052620">
    <property type="entry name" value="ELYS/MEL-28_NucAsmblyFactor"/>
</dbReference>
<feature type="compositionally biased region" description="Basic and acidic residues" evidence="3">
    <location>
        <begin position="1764"/>
        <end position="1783"/>
    </location>
</feature>
<dbReference type="Proteomes" id="UP000075882">
    <property type="component" value="Unassembled WGS sequence"/>
</dbReference>
<keyword evidence="2" id="KW-0539">Nucleus</keyword>
<feature type="region of interest" description="Disordered" evidence="3">
    <location>
        <begin position="1378"/>
        <end position="1735"/>
    </location>
</feature>
<feature type="compositionally biased region" description="Basic and acidic residues" evidence="3">
    <location>
        <begin position="1476"/>
        <end position="1485"/>
    </location>
</feature>
<dbReference type="InterPro" id="IPR025151">
    <property type="entry name" value="ELYS_dom"/>
</dbReference>
<dbReference type="VEuPathDB" id="VectorBase:ACON2_042674"/>
<feature type="compositionally biased region" description="Basic and acidic residues" evidence="3">
    <location>
        <begin position="1405"/>
        <end position="1420"/>
    </location>
</feature>
<protein>
    <recommendedName>
        <fullName evidence="7">ELYS-like domain-containing protein</fullName>
    </recommendedName>
</protein>
<feature type="region of interest" description="Disordered" evidence="3">
    <location>
        <begin position="1176"/>
        <end position="1255"/>
    </location>
</feature>
<evidence type="ECO:0000313" key="6">
    <source>
        <dbReference type="EnsemblMetazoa" id="ACOM036508-PA.1"/>
    </source>
</evidence>
<feature type="compositionally biased region" description="Basic and acidic residues" evidence="3">
    <location>
        <begin position="1826"/>
        <end position="1838"/>
    </location>
</feature>
<accession>A0A8W7PSN1</accession>
<dbReference type="Pfam" id="PF13934">
    <property type="entry name" value="ELYS"/>
    <property type="match status" value="1"/>
</dbReference>
<comment type="subcellular location">
    <subcellularLocation>
        <location evidence="1">Nucleus</location>
    </subcellularLocation>
</comment>
<feature type="domain" description="ELYS beta-propeller" evidence="5">
    <location>
        <begin position="37"/>
        <end position="387"/>
    </location>
</feature>
<organism evidence="6">
    <name type="scientific">Anopheles coluzzii</name>
    <name type="common">African malaria mosquito</name>
    <dbReference type="NCBI Taxonomy" id="1518534"/>
    <lineage>
        <taxon>Eukaryota</taxon>
        <taxon>Metazoa</taxon>
        <taxon>Ecdysozoa</taxon>
        <taxon>Arthropoda</taxon>
        <taxon>Hexapoda</taxon>
        <taxon>Insecta</taxon>
        <taxon>Pterygota</taxon>
        <taxon>Neoptera</taxon>
        <taxon>Endopterygota</taxon>
        <taxon>Diptera</taxon>
        <taxon>Nematocera</taxon>
        <taxon>Culicoidea</taxon>
        <taxon>Culicidae</taxon>
        <taxon>Anophelinae</taxon>
        <taxon>Anopheles</taxon>
    </lineage>
</organism>
<feature type="region of interest" description="Disordered" evidence="3">
    <location>
        <begin position="1086"/>
        <end position="1123"/>
    </location>
</feature>
<feature type="compositionally biased region" description="Basic and acidic residues" evidence="3">
    <location>
        <begin position="1516"/>
        <end position="1525"/>
    </location>
</feature>
<feature type="compositionally biased region" description="Polar residues" evidence="3">
    <location>
        <begin position="1234"/>
        <end position="1247"/>
    </location>
</feature>
<feature type="compositionally biased region" description="Acidic residues" evidence="3">
    <location>
        <begin position="1388"/>
        <end position="1404"/>
    </location>
</feature>
<evidence type="ECO:0000256" key="3">
    <source>
        <dbReference type="SAM" id="MobiDB-lite"/>
    </source>
</evidence>
<feature type="compositionally biased region" description="Polar residues" evidence="3">
    <location>
        <begin position="1569"/>
        <end position="1580"/>
    </location>
</feature>
<evidence type="ECO:0000256" key="2">
    <source>
        <dbReference type="ARBA" id="ARBA00023242"/>
    </source>
</evidence>
<feature type="region of interest" description="Disordered" evidence="3">
    <location>
        <begin position="1339"/>
        <end position="1361"/>
    </location>
</feature>
<feature type="compositionally biased region" description="Polar residues" evidence="3">
    <location>
        <begin position="1712"/>
        <end position="1723"/>
    </location>
</feature>
<evidence type="ECO:0000256" key="1">
    <source>
        <dbReference type="ARBA" id="ARBA00004123"/>
    </source>
</evidence>
<evidence type="ECO:0000259" key="4">
    <source>
        <dbReference type="Pfam" id="PF13934"/>
    </source>
</evidence>
<dbReference type="PANTHER" id="PTHR21583:SF8">
    <property type="entry name" value="PROTEIN ELYS"/>
    <property type="match status" value="1"/>
</dbReference>
<feature type="compositionally biased region" description="Basic residues" evidence="3">
    <location>
        <begin position="1871"/>
        <end position="1883"/>
    </location>
</feature>
<dbReference type="GO" id="GO:0005634">
    <property type="term" value="C:nucleus"/>
    <property type="evidence" value="ECO:0007669"/>
    <property type="project" value="UniProtKB-SubCell"/>
</dbReference>